<keyword evidence="2" id="KW-0812">Transmembrane</keyword>
<feature type="transmembrane region" description="Helical" evidence="2">
    <location>
        <begin position="96"/>
        <end position="118"/>
    </location>
</feature>
<dbReference type="WBParaSite" id="Hba_05319">
    <property type="protein sequence ID" value="Hba_05319"/>
    <property type="gene ID" value="Hba_05319"/>
</dbReference>
<reference evidence="4" key="1">
    <citation type="submission" date="2016-11" db="UniProtKB">
        <authorList>
            <consortium name="WormBaseParasite"/>
        </authorList>
    </citation>
    <scope>IDENTIFICATION</scope>
</reference>
<dbReference type="AlphaFoldDB" id="A0A1I7WJW2"/>
<dbReference type="Proteomes" id="UP000095283">
    <property type="component" value="Unplaced"/>
</dbReference>
<protein>
    <submittedName>
        <fullName evidence="4">Uncharacterized protein</fullName>
    </submittedName>
</protein>
<accession>A0A1I7WJW2</accession>
<keyword evidence="1" id="KW-0175">Coiled coil</keyword>
<feature type="coiled-coil region" evidence="1">
    <location>
        <begin position="148"/>
        <end position="175"/>
    </location>
</feature>
<keyword evidence="2" id="KW-0472">Membrane</keyword>
<evidence type="ECO:0000313" key="3">
    <source>
        <dbReference type="Proteomes" id="UP000095283"/>
    </source>
</evidence>
<keyword evidence="2" id="KW-1133">Transmembrane helix</keyword>
<keyword evidence="3" id="KW-1185">Reference proteome</keyword>
<evidence type="ECO:0000313" key="4">
    <source>
        <dbReference type="WBParaSite" id="Hba_05319"/>
    </source>
</evidence>
<evidence type="ECO:0000256" key="1">
    <source>
        <dbReference type="SAM" id="Coils"/>
    </source>
</evidence>
<name>A0A1I7WJW2_HETBA</name>
<organism evidence="3 4">
    <name type="scientific">Heterorhabditis bacteriophora</name>
    <name type="common">Entomopathogenic nematode worm</name>
    <dbReference type="NCBI Taxonomy" id="37862"/>
    <lineage>
        <taxon>Eukaryota</taxon>
        <taxon>Metazoa</taxon>
        <taxon>Ecdysozoa</taxon>
        <taxon>Nematoda</taxon>
        <taxon>Chromadorea</taxon>
        <taxon>Rhabditida</taxon>
        <taxon>Rhabditina</taxon>
        <taxon>Rhabditomorpha</taxon>
        <taxon>Strongyloidea</taxon>
        <taxon>Heterorhabditidae</taxon>
        <taxon>Heterorhabditis</taxon>
    </lineage>
</organism>
<evidence type="ECO:0000256" key="2">
    <source>
        <dbReference type="SAM" id="Phobius"/>
    </source>
</evidence>
<proteinExistence type="predicted"/>
<feature type="transmembrane region" description="Helical" evidence="2">
    <location>
        <begin position="71"/>
        <end position="90"/>
    </location>
</feature>
<sequence length="202" mass="23862">MAIPYKGDVFTTAEPQFSNNVQFYNLFFIIHKTVSFLSCITLNNLDFYMTYFAYFDIIHCKSNIVEIKLQSTFLSLKYCFVFSIYATLYLERYGSLMAGIYLGLPCKIGNSMISLLLVKHYFHLKRSSRICLIYNKSAKSGINCEEVLLEILDKLMEKRNEVAEYMEEVDRVYEDPVEKKNDQEPERANLLCWLPRILWRRK</sequence>